<dbReference type="EMBL" id="JBHSZI010000001">
    <property type="protein sequence ID" value="MFC7058147.1"/>
    <property type="molecule type" value="Genomic_DNA"/>
</dbReference>
<keyword evidence="2" id="KW-1185">Reference proteome</keyword>
<dbReference type="InterPro" id="IPR002837">
    <property type="entry name" value="DUF123"/>
</dbReference>
<protein>
    <submittedName>
        <fullName evidence="1">DUF123 domain-containing protein</fullName>
    </submittedName>
</protein>
<dbReference type="RefSeq" id="WP_267163945.1">
    <property type="nucleotide sequence ID" value="NZ_CP112972.1"/>
</dbReference>
<dbReference type="GeneID" id="76630111"/>
<gene>
    <name evidence="1" type="ORF">ACFQQG_08125</name>
</gene>
<dbReference type="PANTHER" id="PTHR37460">
    <property type="entry name" value="ENDONUCLEASE III"/>
    <property type="match status" value="1"/>
</dbReference>
<organism evidence="1 2">
    <name type="scientific">Halovenus salina</name>
    <dbReference type="NCBI Taxonomy" id="1510225"/>
    <lineage>
        <taxon>Archaea</taxon>
        <taxon>Methanobacteriati</taxon>
        <taxon>Methanobacteriota</taxon>
        <taxon>Stenosarchaea group</taxon>
        <taxon>Halobacteria</taxon>
        <taxon>Halobacteriales</taxon>
        <taxon>Haloarculaceae</taxon>
        <taxon>Halovenus</taxon>
    </lineage>
</organism>
<dbReference type="Pfam" id="PF01986">
    <property type="entry name" value="DUF123"/>
    <property type="match status" value="1"/>
</dbReference>
<sequence length="137" mass="14593">MATGGTYTLLVELTEPATIEVGALGDHDFAAGWYAYVGSALGSGGFSRVDRHRELAAGERDVRHWHIDYLLGHEDATLASVVRTAGVDAECAIAEAIDGEPIPDFGCSDCGCDSHLFYADTRGALSEAVERAHENRP</sequence>
<proteinExistence type="predicted"/>
<reference evidence="1 2" key="1">
    <citation type="journal article" date="2019" name="Int. J. Syst. Evol. Microbiol.">
        <title>The Global Catalogue of Microorganisms (GCM) 10K type strain sequencing project: providing services to taxonomists for standard genome sequencing and annotation.</title>
        <authorList>
            <consortium name="The Broad Institute Genomics Platform"/>
            <consortium name="The Broad Institute Genome Sequencing Center for Infectious Disease"/>
            <person name="Wu L."/>
            <person name="Ma J."/>
        </authorList>
    </citation>
    <scope>NUCLEOTIDE SEQUENCE [LARGE SCALE GENOMIC DNA]</scope>
    <source>
        <strain evidence="1 2">JCM 30072</strain>
    </source>
</reference>
<evidence type="ECO:0000313" key="2">
    <source>
        <dbReference type="Proteomes" id="UP001596445"/>
    </source>
</evidence>
<comment type="caution">
    <text evidence="1">The sequence shown here is derived from an EMBL/GenBank/DDBJ whole genome shotgun (WGS) entry which is preliminary data.</text>
</comment>
<name>A0ABD5W606_9EURY</name>
<dbReference type="CDD" id="cd10441">
    <property type="entry name" value="GIY-YIG_COG1833"/>
    <property type="match status" value="1"/>
</dbReference>
<accession>A0ABD5W606</accession>
<dbReference type="Proteomes" id="UP001596445">
    <property type="component" value="Unassembled WGS sequence"/>
</dbReference>
<evidence type="ECO:0000313" key="1">
    <source>
        <dbReference type="EMBL" id="MFC7058147.1"/>
    </source>
</evidence>
<dbReference type="AlphaFoldDB" id="A0ABD5W606"/>
<dbReference type="PANTHER" id="PTHR37460:SF1">
    <property type="entry name" value="ENDONUCLEASE III"/>
    <property type="match status" value="1"/>
</dbReference>